<dbReference type="Gene3D" id="3.40.30.10">
    <property type="entry name" value="Glutaredoxin"/>
    <property type="match status" value="1"/>
</dbReference>
<protein>
    <submittedName>
        <fullName evidence="2">Protein-disulfide isomerase</fullName>
    </submittedName>
</protein>
<name>A0ABX3ZCM6_9BACL</name>
<dbReference type="CDD" id="cd02972">
    <property type="entry name" value="DsbA_family"/>
    <property type="match status" value="1"/>
</dbReference>
<sequence>MTEIKNNYLVIGDVNAPVKIEVFLNYACPYCATFFDLVDNTLPKYFAEKKVALVVKHYDKPREMLLPGTLINANLDYSNPERTLEIISELFKDQAKWDKYSSFEIKKYIEEKYNLKEEFSNIDRSLLITAEAIERNVKMVPTVFINELEFQYPREIFAEELVEVIEKELEKVEA</sequence>
<evidence type="ECO:0000259" key="1">
    <source>
        <dbReference type="Pfam" id="PF13462"/>
    </source>
</evidence>
<keyword evidence="2" id="KW-0413">Isomerase</keyword>
<dbReference type="EMBL" id="NHNT01000016">
    <property type="protein sequence ID" value="OUZ37453.1"/>
    <property type="molecule type" value="Genomic_DNA"/>
</dbReference>
<keyword evidence="3" id="KW-1185">Reference proteome</keyword>
<dbReference type="InterPro" id="IPR012336">
    <property type="entry name" value="Thioredoxin-like_fold"/>
</dbReference>
<comment type="caution">
    <text evidence="2">The sequence shown here is derived from an EMBL/GenBank/DDBJ whole genome shotgun (WGS) entry which is preliminary data.</text>
</comment>
<evidence type="ECO:0000313" key="2">
    <source>
        <dbReference type="EMBL" id="OUZ37453.1"/>
    </source>
</evidence>
<dbReference type="RefSeq" id="WP_087618487.1">
    <property type="nucleotide sequence ID" value="NZ_JAFBEY010000013.1"/>
</dbReference>
<feature type="domain" description="Thioredoxin-like fold" evidence="1">
    <location>
        <begin position="9"/>
        <end position="166"/>
    </location>
</feature>
<dbReference type="InterPro" id="IPR036249">
    <property type="entry name" value="Thioredoxin-like_sf"/>
</dbReference>
<reference evidence="2 3" key="1">
    <citation type="journal article" date="2017" name="Int. J. Syst. Evol. Microbiol.">
        <title>Solibacillus kalamii sp. nov., isolated from a high-efficiency particulate arrestance filter system used in the International Space Station.</title>
        <authorList>
            <person name="Checinska Sielaff A."/>
            <person name="Kumar R.M."/>
            <person name="Pal D."/>
            <person name="Mayilraj S."/>
            <person name="Venkateswaran K."/>
        </authorList>
    </citation>
    <scope>NUCLEOTIDE SEQUENCE [LARGE SCALE GENOMIC DNA]</scope>
    <source>
        <strain evidence="2 3">ISSFR-015</strain>
    </source>
</reference>
<dbReference type="Proteomes" id="UP000196594">
    <property type="component" value="Unassembled WGS sequence"/>
</dbReference>
<evidence type="ECO:0000313" key="3">
    <source>
        <dbReference type="Proteomes" id="UP000196594"/>
    </source>
</evidence>
<dbReference type="GO" id="GO:0016853">
    <property type="term" value="F:isomerase activity"/>
    <property type="evidence" value="ECO:0007669"/>
    <property type="project" value="UniProtKB-KW"/>
</dbReference>
<gene>
    <name evidence="2" type="ORF">CBM15_17615</name>
</gene>
<dbReference type="Pfam" id="PF13462">
    <property type="entry name" value="Thioredoxin_4"/>
    <property type="match status" value="1"/>
</dbReference>
<accession>A0ABX3ZCM6</accession>
<dbReference type="SUPFAM" id="SSF52833">
    <property type="entry name" value="Thioredoxin-like"/>
    <property type="match status" value="1"/>
</dbReference>
<dbReference type="Gene3D" id="1.10.1200.90">
    <property type="entry name" value="DsbA-like domain"/>
    <property type="match status" value="1"/>
</dbReference>
<organism evidence="2 3">
    <name type="scientific">Solibacillus kalamii</name>
    <dbReference type="NCBI Taxonomy" id="1748298"/>
    <lineage>
        <taxon>Bacteria</taxon>
        <taxon>Bacillati</taxon>
        <taxon>Bacillota</taxon>
        <taxon>Bacilli</taxon>
        <taxon>Bacillales</taxon>
        <taxon>Caryophanaceae</taxon>
        <taxon>Solibacillus</taxon>
    </lineage>
</organism>
<proteinExistence type="predicted"/>